<evidence type="ECO:0000313" key="4">
    <source>
        <dbReference type="Proteomes" id="UP001396334"/>
    </source>
</evidence>
<feature type="domain" description="Zinc knuckle CX2CX4HX4C" evidence="2">
    <location>
        <begin position="447"/>
        <end position="495"/>
    </location>
</feature>
<sequence length="830" mass="91112">MKTTLRYAESVITQDAVRCCHSTVANMDPKHLQTHKNYEFQPTNHLKLMINQTVKNHNSFLTKLEPLQARNDGAQPSKWVHDAHDGSELVLPPLAVVFCAAMKEGSSRASSLALLNPGFGIYGCRSWTVQGLVMQFLAAAWLPLRDTYWTQEFWVLATAVFWVVVLPRSFLHRALAMALQGDACPHSRRWGTFLVPEILERIPMFKPNSGDWTIRCQGCGSNRGSGSSSGFDPDCCLNGLWESTSFSRPDLDWVLDLFSSWVDLFLFLLGHALNPIRPFRRASLKGPANIILTWTRTLFGQVGFRTNLLSRGGPYCMSGRVPATSWSWTVPSHWATQAYSLFGRQPWGLFATWATLFTDRAWLAWLFSYIFSEDQSPAACSSQTSHILHIPNYLRTLLFNIEHMLTLSISLRPETFLSTSFCCVMDPELMSALENLQFTEEEATVVVDIRKPLRRCVLLDDSAGKEASPRPLRYERLPEFCYFCGIVGHSLSLCTAKPADLDAKKLQYGSWLRVQTQQPRPGPRKRTGIEYFIEPPMIDATPGQAPPPANQDERPAVTPPRAEVHAEVHQEVSTELSTAQAAAKDSHEAPSESPSTNVSVDIHTNVPSASASPGIVEGVEQPLPSPLSASSDVNEGVEQALPARYGSRQANESGKVVVDAILPSSQAAKDVGLPLSKSAVEVQHSEGGKDAGSGLLSSIPAAACATPVRAKRSLQGKTMHPSLGRDFTPSCRNFARASPGLQVVLLNLLGFFGAVMTQNRRNRLVHDSHLQPVWATVMAAMLLHEDFLSANDSARRPSSGPVFSPGVWSPPPSGTVAISVDGAFTPVHAQ</sequence>
<reference evidence="3 4" key="1">
    <citation type="journal article" date="2024" name="G3 (Bethesda)">
        <title>Genome assembly of Hibiscus sabdariffa L. provides insights into metabolisms of medicinal natural products.</title>
        <authorList>
            <person name="Kim T."/>
        </authorList>
    </citation>
    <scope>NUCLEOTIDE SEQUENCE [LARGE SCALE GENOMIC DNA]</scope>
    <source>
        <strain evidence="3">TK-2024</strain>
        <tissue evidence="3">Old leaves</tissue>
    </source>
</reference>
<accession>A0ABR1ZXQ2</accession>
<dbReference type="InterPro" id="IPR025836">
    <property type="entry name" value="Zn_knuckle_CX2CX4HX4C"/>
</dbReference>
<evidence type="ECO:0000259" key="2">
    <source>
        <dbReference type="Pfam" id="PF14392"/>
    </source>
</evidence>
<feature type="compositionally biased region" description="Basic and acidic residues" evidence="1">
    <location>
        <begin position="562"/>
        <end position="572"/>
    </location>
</feature>
<evidence type="ECO:0000256" key="1">
    <source>
        <dbReference type="SAM" id="MobiDB-lite"/>
    </source>
</evidence>
<gene>
    <name evidence="3" type="ORF">V6N11_061638</name>
</gene>
<comment type="caution">
    <text evidence="3">The sequence shown here is derived from an EMBL/GenBank/DDBJ whole genome shotgun (WGS) entry which is preliminary data.</text>
</comment>
<dbReference type="Proteomes" id="UP001396334">
    <property type="component" value="Unassembled WGS sequence"/>
</dbReference>
<proteinExistence type="predicted"/>
<keyword evidence="4" id="KW-1185">Reference proteome</keyword>
<feature type="region of interest" description="Disordered" evidence="1">
    <location>
        <begin position="537"/>
        <end position="631"/>
    </location>
</feature>
<protein>
    <recommendedName>
        <fullName evidence="2">Zinc knuckle CX2CX4HX4C domain-containing protein</fullName>
    </recommendedName>
</protein>
<name>A0ABR1ZXQ2_9ROSI</name>
<evidence type="ECO:0000313" key="3">
    <source>
        <dbReference type="EMBL" id="KAK8485504.1"/>
    </source>
</evidence>
<dbReference type="Pfam" id="PF14392">
    <property type="entry name" value="zf-CCHC_4"/>
    <property type="match status" value="1"/>
</dbReference>
<organism evidence="3 4">
    <name type="scientific">Hibiscus sabdariffa</name>
    <name type="common">roselle</name>
    <dbReference type="NCBI Taxonomy" id="183260"/>
    <lineage>
        <taxon>Eukaryota</taxon>
        <taxon>Viridiplantae</taxon>
        <taxon>Streptophyta</taxon>
        <taxon>Embryophyta</taxon>
        <taxon>Tracheophyta</taxon>
        <taxon>Spermatophyta</taxon>
        <taxon>Magnoliopsida</taxon>
        <taxon>eudicotyledons</taxon>
        <taxon>Gunneridae</taxon>
        <taxon>Pentapetalae</taxon>
        <taxon>rosids</taxon>
        <taxon>malvids</taxon>
        <taxon>Malvales</taxon>
        <taxon>Malvaceae</taxon>
        <taxon>Malvoideae</taxon>
        <taxon>Hibiscus</taxon>
    </lineage>
</organism>
<dbReference type="EMBL" id="JBBPBN010000497">
    <property type="protein sequence ID" value="KAK8485504.1"/>
    <property type="molecule type" value="Genomic_DNA"/>
</dbReference>